<dbReference type="InterPro" id="IPR051504">
    <property type="entry name" value="Plant_metabolite_acyltrans"/>
</dbReference>
<organism evidence="4 5">
    <name type="scientific">Eleusine coracana subsp. coracana</name>
    <dbReference type="NCBI Taxonomy" id="191504"/>
    <lineage>
        <taxon>Eukaryota</taxon>
        <taxon>Viridiplantae</taxon>
        <taxon>Streptophyta</taxon>
        <taxon>Embryophyta</taxon>
        <taxon>Tracheophyta</taxon>
        <taxon>Spermatophyta</taxon>
        <taxon>Magnoliopsida</taxon>
        <taxon>Liliopsida</taxon>
        <taxon>Poales</taxon>
        <taxon>Poaceae</taxon>
        <taxon>PACMAD clade</taxon>
        <taxon>Chloridoideae</taxon>
        <taxon>Cynodonteae</taxon>
        <taxon>Eleusininae</taxon>
        <taxon>Eleusine</taxon>
    </lineage>
</organism>
<reference evidence="4" key="2">
    <citation type="submission" date="2021-12" db="EMBL/GenBank/DDBJ databases">
        <title>Resequencing data analysis of finger millet.</title>
        <authorList>
            <person name="Hatakeyama M."/>
            <person name="Aluri S."/>
            <person name="Balachadran M.T."/>
            <person name="Sivarajan S.R."/>
            <person name="Poveda L."/>
            <person name="Shimizu-Inatsugi R."/>
            <person name="Schlapbach R."/>
            <person name="Sreeman S.M."/>
            <person name="Shimizu K.K."/>
        </authorList>
    </citation>
    <scope>NUCLEOTIDE SEQUENCE</scope>
</reference>
<dbReference type="GO" id="GO:0016747">
    <property type="term" value="F:acyltransferase activity, transferring groups other than amino-acyl groups"/>
    <property type="evidence" value="ECO:0007669"/>
    <property type="project" value="UniProtKB-ARBA"/>
</dbReference>
<dbReference type="EMBL" id="BQKI01000023">
    <property type="protein sequence ID" value="GJN12328.1"/>
    <property type="molecule type" value="Genomic_DNA"/>
</dbReference>
<dbReference type="PANTHER" id="PTHR31625">
    <property type="match status" value="1"/>
</dbReference>
<evidence type="ECO:0000256" key="1">
    <source>
        <dbReference type="ARBA" id="ARBA00022679"/>
    </source>
</evidence>
<sequence>MPPPLVKILEDSRVTVPATAALPPEPLVLSALDAEWIALPLIQRLLIFVDDGESHRPIPPFASVVAALRASLAETAARFPVMAGRIVHVPATGDAAIDCADDGGVRFLVAEMGHVDARRLAEDEDHDADAFRRLVPVLDAGQLPAEAMAAQVTRLRGGVALGVAMHHAVVDGRSVWRFIQAWAAACRGEEGDAELAAHAPPPTFDRKAIRLPGGEELARSVLRKYTPNLPKYLILFFHLVLQIFKHPGIENILQQRSPFPHSRDPTRRVASLLHPASHPRDPIQCRHGSPHRLPNTAPRPVPRIPRRLLILAPRMEAARGDGAPDAMDESKDGGGSGSMEEGSGGGPDNRADSRRVDDSAATEEGSGSELGEWADSWRGVGLAAMEEASSDGRPGTKEEATSSGRPGTKEEATSGGAKEEQSSVADGESSSGKKRLECMWLPMCKSFSPH</sequence>
<keyword evidence="2" id="KW-0012">Acyltransferase</keyword>
<evidence type="ECO:0000313" key="5">
    <source>
        <dbReference type="Proteomes" id="UP001054889"/>
    </source>
</evidence>
<dbReference type="Proteomes" id="UP001054889">
    <property type="component" value="Unassembled WGS sequence"/>
</dbReference>
<protein>
    <submittedName>
        <fullName evidence="4">Uncharacterized protein</fullName>
    </submittedName>
</protein>
<dbReference type="InterPro" id="IPR023213">
    <property type="entry name" value="CAT-like_dom_sf"/>
</dbReference>
<evidence type="ECO:0000313" key="4">
    <source>
        <dbReference type="EMBL" id="GJN12328.1"/>
    </source>
</evidence>
<reference evidence="4" key="1">
    <citation type="journal article" date="2018" name="DNA Res.">
        <title>Multiple hybrid de novo genome assembly of finger millet, an orphan allotetraploid crop.</title>
        <authorList>
            <person name="Hatakeyama M."/>
            <person name="Aluri S."/>
            <person name="Balachadran M.T."/>
            <person name="Sivarajan S.R."/>
            <person name="Patrignani A."/>
            <person name="Gruter S."/>
            <person name="Poveda L."/>
            <person name="Shimizu-Inatsugi R."/>
            <person name="Baeten J."/>
            <person name="Francoijs K.J."/>
            <person name="Nataraja K.N."/>
            <person name="Reddy Y.A.N."/>
            <person name="Phadnis S."/>
            <person name="Ravikumar R.L."/>
            <person name="Schlapbach R."/>
            <person name="Sreeman S.M."/>
            <person name="Shimizu K.K."/>
        </authorList>
    </citation>
    <scope>NUCLEOTIDE SEQUENCE</scope>
</reference>
<accession>A0AAV5DMZ2</accession>
<keyword evidence="1" id="KW-0808">Transferase</keyword>
<evidence type="ECO:0000256" key="3">
    <source>
        <dbReference type="SAM" id="MobiDB-lite"/>
    </source>
</evidence>
<dbReference type="Pfam" id="PF02458">
    <property type="entry name" value="Transferase"/>
    <property type="match status" value="1"/>
</dbReference>
<dbReference type="SUPFAM" id="SSF52777">
    <property type="entry name" value="CoA-dependent acyltransferases"/>
    <property type="match status" value="1"/>
</dbReference>
<gene>
    <name evidence="4" type="primary">ga30597</name>
    <name evidence="4" type="ORF">PR202_ga30597</name>
</gene>
<feature type="compositionally biased region" description="Gly residues" evidence="3">
    <location>
        <begin position="333"/>
        <end position="347"/>
    </location>
</feature>
<feature type="compositionally biased region" description="Basic and acidic residues" evidence="3">
    <location>
        <begin position="407"/>
        <end position="421"/>
    </location>
</feature>
<keyword evidence="5" id="KW-1185">Reference proteome</keyword>
<feature type="region of interest" description="Disordered" evidence="3">
    <location>
        <begin position="275"/>
        <end position="450"/>
    </location>
</feature>
<comment type="caution">
    <text evidence="4">The sequence shown here is derived from an EMBL/GenBank/DDBJ whole genome shotgun (WGS) entry which is preliminary data.</text>
</comment>
<dbReference type="Gene3D" id="3.30.559.10">
    <property type="entry name" value="Chloramphenicol acetyltransferase-like domain"/>
    <property type="match status" value="1"/>
</dbReference>
<evidence type="ECO:0000256" key="2">
    <source>
        <dbReference type="ARBA" id="ARBA00023315"/>
    </source>
</evidence>
<feature type="compositionally biased region" description="Basic and acidic residues" evidence="3">
    <location>
        <begin position="349"/>
        <end position="358"/>
    </location>
</feature>
<dbReference type="AlphaFoldDB" id="A0AAV5DMZ2"/>
<name>A0AAV5DMZ2_ELECO</name>
<proteinExistence type="predicted"/>